<gene>
    <name evidence="5" type="ORF">J0X19_03425</name>
</gene>
<evidence type="ECO:0000256" key="3">
    <source>
        <dbReference type="SAM" id="Phobius"/>
    </source>
</evidence>
<feature type="transmembrane region" description="Helical" evidence="3">
    <location>
        <begin position="304"/>
        <end position="328"/>
    </location>
</feature>
<dbReference type="InterPro" id="IPR004176">
    <property type="entry name" value="Clp_R_N"/>
</dbReference>
<keyword evidence="6" id="KW-1185">Reference proteome</keyword>
<dbReference type="Gene3D" id="1.10.1780.10">
    <property type="entry name" value="Clp, N-terminal domain"/>
    <property type="match status" value="1"/>
</dbReference>
<comment type="caution">
    <text evidence="5">The sequence shown here is derived from an EMBL/GenBank/DDBJ whole genome shotgun (WGS) entry which is preliminary data.</text>
</comment>
<dbReference type="Pfam" id="PF02861">
    <property type="entry name" value="Clp_N"/>
    <property type="match status" value="1"/>
</dbReference>
<evidence type="ECO:0000313" key="6">
    <source>
        <dbReference type="Proteomes" id="UP000664144"/>
    </source>
</evidence>
<dbReference type="RefSeq" id="WP_206981137.1">
    <property type="nucleotide sequence ID" value="NZ_JAFLQZ010000002.1"/>
</dbReference>
<protein>
    <recommendedName>
        <fullName evidence="4">Clp R domain-containing protein</fullName>
    </recommendedName>
</protein>
<dbReference type="SUPFAM" id="SSF81923">
    <property type="entry name" value="Double Clp-N motif"/>
    <property type="match status" value="1"/>
</dbReference>
<evidence type="ECO:0000256" key="1">
    <source>
        <dbReference type="PROSITE-ProRule" id="PRU01251"/>
    </source>
</evidence>
<proteinExistence type="predicted"/>
<evidence type="ECO:0000256" key="2">
    <source>
        <dbReference type="SAM" id="Coils"/>
    </source>
</evidence>
<dbReference type="EMBL" id="JAFLQZ010000002">
    <property type="protein sequence ID" value="MBO0356984.1"/>
    <property type="molecule type" value="Genomic_DNA"/>
</dbReference>
<dbReference type="Proteomes" id="UP000664144">
    <property type="component" value="Unassembled WGS sequence"/>
</dbReference>
<feature type="transmembrane region" description="Helical" evidence="3">
    <location>
        <begin position="340"/>
        <end position="360"/>
    </location>
</feature>
<sequence length="402" mass="46062">MDRKFSDHVKQCISLAREEAIRVKNQFIGPEHFILAIIKQGNNSALDILHELNININELKENIDRIISLNTEHLTDINITGSIPLTKISEKILKITYLEATIYKSEIIRTAHMLSSIIREEENIVSKLLAKQNINYESLKNVLNKYSKTINENETSTINIQQDQDTLSDPENLSQLKSILERSLISIQDHIEPAIGIKDIAVEIADLIINLKATDKGKMIGIFGNWGRGKTFLMNLVWEDINLKNNTYKKVDFHAWKYQDTPAVWAYLYESMSEAYYKSEYKWRFSRLVDRLYKVFKLNIIRNGYYNIASSSIILLGIVIITYSLYTYKPLIFSEGGEKFKGLLVAGFLIPVSIAGIKLLKSIVKSTYLSANTLFKQYSDKKSFFFLTRNSSRSTKGNKSAS</sequence>
<accession>A0A939ESI3</accession>
<name>A0A939ESI3_9BACT</name>
<feature type="domain" description="Clp R" evidence="4">
    <location>
        <begin position="1"/>
        <end position="149"/>
    </location>
</feature>
<dbReference type="Pfam" id="PF07693">
    <property type="entry name" value="KAP_NTPase"/>
    <property type="match status" value="1"/>
</dbReference>
<dbReference type="Gene3D" id="3.40.50.300">
    <property type="entry name" value="P-loop containing nucleotide triphosphate hydrolases"/>
    <property type="match status" value="1"/>
</dbReference>
<keyword evidence="3" id="KW-1133">Transmembrane helix</keyword>
<organism evidence="5 6">
    <name type="scientific">Hymenobacter telluris</name>
    <dbReference type="NCBI Taxonomy" id="2816474"/>
    <lineage>
        <taxon>Bacteria</taxon>
        <taxon>Pseudomonadati</taxon>
        <taxon>Bacteroidota</taxon>
        <taxon>Cytophagia</taxon>
        <taxon>Cytophagales</taxon>
        <taxon>Hymenobacteraceae</taxon>
        <taxon>Hymenobacter</taxon>
    </lineage>
</organism>
<dbReference type="InterPro" id="IPR036628">
    <property type="entry name" value="Clp_N_dom_sf"/>
</dbReference>
<dbReference type="SUPFAM" id="SSF52540">
    <property type="entry name" value="P-loop containing nucleoside triphosphate hydrolases"/>
    <property type="match status" value="1"/>
</dbReference>
<keyword evidence="3" id="KW-0472">Membrane</keyword>
<evidence type="ECO:0000259" key="4">
    <source>
        <dbReference type="PROSITE" id="PS51903"/>
    </source>
</evidence>
<dbReference type="PROSITE" id="PS51903">
    <property type="entry name" value="CLP_R"/>
    <property type="match status" value="1"/>
</dbReference>
<keyword evidence="1" id="KW-0677">Repeat</keyword>
<reference evidence="5" key="1">
    <citation type="submission" date="2021-03" db="EMBL/GenBank/DDBJ databases">
        <authorList>
            <person name="Kim M.K."/>
        </authorList>
    </citation>
    <scope>NUCLEOTIDE SEQUENCE</scope>
    <source>
        <strain evidence="5">BT186</strain>
    </source>
</reference>
<dbReference type="AlphaFoldDB" id="A0A939ESI3"/>
<keyword evidence="3" id="KW-0812">Transmembrane</keyword>
<evidence type="ECO:0000313" key="5">
    <source>
        <dbReference type="EMBL" id="MBO0356984.1"/>
    </source>
</evidence>
<dbReference type="InterPro" id="IPR011646">
    <property type="entry name" value="KAP_P-loop"/>
</dbReference>
<feature type="coiled-coil region" evidence="2">
    <location>
        <begin position="42"/>
        <end position="69"/>
    </location>
</feature>
<keyword evidence="2" id="KW-0175">Coiled coil</keyword>
<dbReference type="InterPro" id="IPR027417">
    <property type="entry name" value="P-loop_NTPase"/>
</dbReference>